<dbReference type="RefSeq" id="WP_205255883.1">
    <property type="nucleotide sequence ID" value="NZ_BAAAPV010000002.1"/>
</dbReference>
<reference evidence="1" key="1">
    <citation type="submission" date="2021-01" db="EMBL/GenBank/DDBJ databases">
        <title>KCTC 19127 draft genome.</title>
        <authorList>
            <person name="An D."/>
        </authorList>
    </citation>
    <scope>NUCLEOTIDE SEQUENCE</scope>
    <source>
        <strain evidence="1">KCTC 19127</strain>
    </source>
</reference>
<accession>A0A938YMV4</accession>
<keyword evidence="2" id="KW-1185">Reference proteome</keyword>
<dbReference type="AlphaFoldDB" id="A0A938YMV4"/>
<sequence length="233" mass="24647">MPIIERFRSALVLAGRDPVLQGEVHQASRLSWAAAQVLGAQGAGITAMAQSRLVLALGSSSESAAVAERWQFSAGEGPDGDSLAGSTVLTATHAVMTRSWPVFTGHLLQHTDFRSLAVVHVPQVGALVVYFDDPVGCLQLDVGHARLVARSVGGVLAASEPLGADCWPGWDRPAVQLRSQVWTAVGMLVEHLQMTPPDALAVLRAGAFARDRCVDHLAHDLVCGVLAVHQFDV</sequence>
<evidence type="ECO:0000313" key="2">
    <source>
        <dbReference type="Proteomes" id="UP000663801"/>
    </source>
</evidence>
<name>A0A938YMV4_9ACTN</name>
<gene>
    <name evidence="1" type="ORF">JL107_04990</name>
</gene>
<evidence type="ECO:0000313" key="1">
    <source>
        <dbReference type="EMBL" id="MBM9475795.1"/>
    </source>
</evidence>
<comment type="caution">
    <text evidence="1">The sequence shown here is derived from an EMBL/GenBank/DDBJ whole genome shotgun (WGS) entry which is preliminary data.</text>
</comment>
<protein>
    <submittedName>
        <fullName evidence="1">ANTAR domain-containing protein</fullName>
    </submittedName>
</protein>
<organism evidence="1 2">
    <name type="scientific">Nakamurella flavida</name>
    <dbReference type="NCBI Taxonomy" id="363630"/>
    <lineage>
        <taxon>Bacteria</taxon>
        <taxon>Bacillati</taxon>
        <taxon>Actinomycetota</taxon>
        <taxon>Actinomycetes</taxon>
        <taxon>Nakamurellales</taxon>
        <taxon>Nakamurellaceae</taxon>
        <taxon>Nakamurella</taxon>
    </lineage>
</organism>
<proteinExistence type="predicted"/>
<dbReference type="Proteomes" id="UP000663801">
    <property type="component" value="Unassembled WGS sequence"/>
</dbReference>
<dbReference type="EMBL" id="JAERWL010000005">
    <property type="protein sequence ID" value="MBM9475795.1"/>
    <property type="molecule type" value="Genomic_DNA"/>
</dbReference>